<dbReference type="OrthoDB" id="9791035at2"/>
<dbReference type="Proteomes" id="UP000029692">
    <property type="component" value="Unassembled WGS sequence"/>
</dbReference>
<feature type="transmembrane region" description="Helical" evidence="1">
    <location>
        <begin position="536"/>
        <end position="555"/>
    </location>
</feature>
<dbReference type="SUPFAM" id="SSF82866">
    <property type="entry name" value="Multidrug efflux transporter AcrB transmembrane domain"/>
    <property type="match status" value="2"/>
</dbReference>
<proteinExistence type="predicted"/>
<dbReference type="InterPro" id="IPR001036">
    <property type="entry name" value="Acrflvin-R"/>
</dbReference>
<feature type="transmembrane region" description="Helical" evidence="1">
    <location>
        <begin position="347"/>
        <end position="367"/>
    </location>
</feature>
<dbReference type="Gene3D" id="3.30.70.1440">
    <property type="entry name" value="Multidrug efflux transporter AcrB pore domain"/>
    <property type="match status" value="1"/>
</dbReference>
<evidence type="ECO:0000256" key="1">
    <source>
        <dbReference type="SAM" id="Phobius"/>
    </source>
</evidence>
<feature type="transmembrane region" description="Helical" evidence="1">
    <location>
        <begin position="964"/>
        <end position="989"/>
    </location>
</feature>
<feature type="transmembrane region" description="Helical" evidence="1">
    <location>
        <begin position="911"/>
        <end position="931"/>
    </location>
</feature>
<keyword evidence="1" id="KW-1133">Transmembrane helix</keyword>
<dbReference type="STRING" id="1480694.DC28_13905"/>
<accession>A0A098QWZ0</accession>
<dbReference type="PANTHER" id="PTHR32063">
    <property type="match status" value="1"/>
</dbReference>
<dbReference type="eggNOG" id="COG0841">
    <property type="taxonomic scope" value="Bacteria"/>
</dbReference>
<dbReference type="GO" id="GO:0005886">
    <property type="term" value="C:plasma membrane"/>
    <property type="evidence" value="ECO:0007669"/>
    <property type="project" value="TreeGrafter"/>
</dbReference>
<evidence type="ECO:0000313" key="2">
    <source>
        <dbReference type="EMBL" id="KGE71012.1"/>
    </source>
</evidence>
<keyword evidence="1" id="KW-0812">Transmembrane</keyword>
<dbReference type="EMBL" id="JNUP01000071">
    <property type="protein sequence ID" value="KGE71012.1"/>
    <property type="molecule type" value="Genomic_DNA"/>
</dbReference>
<evidence type="ECO:0008006" key="4">
    <source>
        <dbReference type="Google" id="ProtNLM"/>
    </source>
</evidence>
<reference evidence="2 3" key="1">
    <citation type="submission" date="2014-05" db="EMBL/GenBank/DDBJ databases">
        <title>De novo Genome Sequence of Spirocheata sp.</title>
        <authorList>
            <person name="Shivani Y."/>
            <person name="Subhash Y."/>
            <person name="Tushar L."/>
            <person name="Sasikala C."/>
            <person name="Ramana C.V."/>
        </authorList>
    </citation>
    <scope>NUCLEOTIDE SEQUENCE [LARGE SCALE GENOMIC DNA]</scope>
    <source>
        <strain evidence="2 3">JC230</strain>
    </source>
</reference>
<dbReference type="Gene3D" id="3.30.70.1430">
    <property type="entry name" value="Multidrug efflux transporter AcrB pore domain"/>
    <property type="match status" value="2"/>
</dbReference>
<dbReference type="InterPro" id="IPR027463">
    <property type="entry name" value="AcrB_DN_DC_subdom"/>
</dbReference>
<keyword evidence="3" id="KW-1185">Reference proteome</keyword>
<dbReference type="PRINTS" id="PR00702">
    <property type="entry name" value="ACRIFLAVINRP"/>
</dbReference>
<protein>
    <recommendedName>
        <fullName evidence="4">SSD domain-containing protein</fullName>
    </recommendedName>
</protein>
<dbReference type="GO" id="GO:0042910">
    <property type="term" value="F:xenobiotic transmembrane transporter activity"/>
    <property type="evidence" value="ECO:0007669"/>
    <property type="project" value="TreeGrafter"/>
</dbReference>
<feature type="transmembrane region" description="Helical" evidence="1">
    <location>
        <begin position="885"/>
        <end position="905"/>
    </location>
</feature>
<feature type="transmembrane region" description="Helical" evidence="1">
    <location>
        <begin position="477"/>
        <end position="502"/>
    </location>
</feature>
<dbReference type="RefSeq" id="WP_037549722.1">
    <property type="nucleotide sequence ID" value="NZ_JNUP01000071.1"/>
</dbReference>
<sequence>MNLPNVFPTIQRPLTSIMAFLLLVLISLLAAWGLSVQVFPADSSSQIAIVFSAPGESPAVMADQVVLPFERILNTLSTVEALDSVTYSGYGRSVVRFASRRLLEQALPEIERQLTLFEPGIGSVSGGVQSTEGRGGSFGLGLEKKILRLDGNSRPVLTYSISTNSADIYQLSQAVQDLIIPRLEQHALIAFVTAEGLAKENVALVVDRLELTRQNSNLSLLEDKLQDQILPPATLQFEQQQANLALLYGPGYHAAGLENQEVFELPGEILGSIHRSMTQPSRIISGKSQPGILLRISKRHSADVVDAVKSSQEILNKIQDELSIQGMNITYEEVENSAAFIDESIQLVGQSLVFSLLLTGIVLYFILGSLSYALPVAVTIPSAFLFSLLGFRIFGISLNLLSLAGLILAIGLVVDNGIVVIEAFDRQLRLGRPRRQALSLGLYEVTVPMITSTITTIAALIPLFFLSEQLSSLFTDLSGAIILALLSSLFSSLVILPNMLYATRKRKTFQKRVDWSWFFLERWYQKSIRWLGARRWLPFLILIVVIFLGIVSLLVSPKGFLSQPGSDVQVINFYCPRFYQGDFTDVWVEDLSNELHGIVGDQAQYFLSLNNRFDETVGLPSQSRGWGYVMIVGPGSEISTLTPRLELSLRRADPLMAMDPIIQKKNPIEYLLALESQKNEIRISGYDLEQISLVSNLLRDELNQMGVTPRVSDQGSVPSPGLEITPGPGYDTQAIIEQLLPKVEQYLHVGSIETLDGRSIALVHKDQYRSAQNLFQDIQMAVSRLGLDPYLKVRVVEGPVRLTSERGRYVTRIASTPGIPMAEIAESFSVQQRQTLEQSDVWVEYHSGLSRSVTSARELSLAGVFIILTITLVLLAQFENLRKVGAILLSIPFSMGAAAVAVLLLGVTADVMVMIGLVFIIGICVNDSILLGSSLDQSVNPSQPSYPEDMHSFARRASRRFRPIWMTTLTSLGGILPMVFLSGSLGMLWRPLSLTLLFGLAAATIMSIWILPFGLSSQGGFLDKNKTAGDSSP</sequence>
<feature type="transmembrane region" description="Helical" evidence="1">
    <location>
        <begin position="400"/>
        <end position="421"/>
    </location>
</feature>
<feature type="transmembrane region" description="Helical" evidence="1">
    <location>
        <begin position="995"/>
        <end position="1015"/>
    </location>
</feature>
<dbReference type="Pfam" id="PF00873">
    <property type="entry name" value="ACR_tran"/>
    <property type="match status" value="2"/>
</dbReference>
<comment type="caution">
    <text evidence="2">The sequence shown here is derived from an EMBL/GenBank/DDBJ whole genome shotgun (WGS) entry which is preliminary data.</text>
</comment>
<dbReference type="AlphaFoldDB" id="A0A098QWZ0"/>
<feature type="transmembrane region" description="Helical" evidence="1">
    <location>
        <begin position="442"/>
        <end position="465"/>
    </location>
</feature>
<dbReference type="SUPFAM" id="SSF82693">
    <property type="entry name" value="Multidrug efflux transporter AcrB pore domain, PN1, PN2, PC1 and PC2 subdomains"/>
    <property type="match status" value="1"/>
</dbReference>
<name>A0A098QWZ0_9SPIO</name>
<dbReference type="Gene3D" id="3.30.2090.10">
    <property type="entry name" value="Multidrug efflux transporter AcrB TolC docking domain, DN and DC subdomains"/>
    <property type="match status" value="2"/>
</dbReference>
<gene>
    <name evidence="2" type="ORF">DC28_13905</name>
</gene>
<evidence type="ECO:0000313" key="3">
    <source>
        <dbReference type="Proteomes" id="UP000029692"/>
    </source>
</evidence>
<dbReference type="Gene3D" id="3.30.70.1320">
    <property type="entry name" value="Multidrug efflux transporter AcrB pore domain like"/>
    <property type="match status" value="1"/>
</dbReference>
<dbReference type="PANTHER" id="PTHR32063:SF0">
    <property type="entry name" value="SWARMING MOTILITY PROTEIN SWRC"/>
    <property type="match status" value="1"/>
</dbReference>
<keyword evidence="1" id="KW-0472">Membrane</keyword>
<dbReference type="Gene3D" id="1.20.1640.10">
    <property type="entry name" value="Multidrug efflux transporter AcrB transmembrane domain"/>
    <property type="match status" value="2"/>
</dbReference>
<feature type="transmembrane region" description="Helical" evidence="1">
    <location>
        <begin position="374"/>
        <end position="394"/>
    </location>
</feature>
<feature type="transmembrane region" description="Helical" evidence="1">
    <location>
        <begin position="859"/>
        <end position="878"/>
    </location>
</feature>
<organism evidence="2 3">
    <name type="scientific">Spirochaeta lutea</name>
    <dbReference type="NCBI Taxonomy" id="1480694"/>
    <lineage>
        <taxon>Bacteria</taxon>
        <taxon>Pseudomonadati</taxon>
        <taxon>Spirochaetota</taxon>
        <taxon>Spirochaetia</taxon>
        <taxon>Spirochaetales</taxon>
        <taxon>Spirochaetaceae</taxon>
        <taxon>Spirochaeta</taxon>
    </lineage>
</organism>